<keyword evidence="3" id="KW-0813">Transport</keyword>
<sequence>MSADNSYNGKISFGEKVGYSLGDLAANLVFQMIMIYQLKFYTDVFGLNGAIAGSVLLVAPMVSAFVDPIVGILTDRTSTRWGKYRPWILASALPFCLFYILAFHRPDIQDKTLLAVYAAVSYVLLLMMYSFNNTPYASLGGVMTANIKERTSINTVRFVASTIAQFAVQGFTLPLIDRLGGSDASRGWSRTILLFAFIAFICLLITFFTTRERIAQPPQQKASVKEDVKETFGNVSWRVMFVLCLAVYTSLAMFGSSMNFYFQSYLDQRSLYEFLHNFGLADTEREAYSAGFSLFNILNAIMQFVGVVFLSGWLAGKLGKKTVYIVCLSLTVLFQALFYLPSPDDVVLVYLLCVLKSLAYAPTIPLMWAMVADVADYMEYLNRRRATGFCFSGIMFALKMGLGFGGALSGILLSAFGYVSGGTAMQSSGAVEGIRLVSSIVPAVVFGIALASVVFYPITKRFNEKMQAELAKRRKAAEGQGE</sequence>
<dbReference type="Gene3D" id="1.20.1250.20">
    <property type="entry name" value="MFS general substrate transporter like domains"/>
    <property type="match status" value="2"/>
</dbReference>
<dbReference type="OrthoDB" id="9764596at2"/>
<dbReference type="NCBIfam" id="TIGR00792">
    <property type="entry name" value="gph"/>
    <property type="match status" value="1"/>
</dbReference>
<keyword evidence="2" id="KW-0812">Transmembrane</keyword>
<dbReference type="AlphaFoldDB" id="A0A8E1R2E2"/>
<organism evidence="3 4">
    <name type="scientific">Xylanibacter rarus</name>
    <dbReference type="NCBI Taxonomy" id="1676614"/>
    <lineage>
        <taxon>Bacteria</taxon>
        <taxon>Pseudomonadati</taxon>
        <taxon>Bacteroidota</taxon>
        <taxon>Bacteroidia</taxon>
        <taxon>Bacteroidales</taxon>
        <taxon>Prevotellaceae</taxon>
        <taxon>Xylanibacter</taxon>
    </lineage>
</organism>
<keyword evidence="2" id="KW-1133">Transmembrane helix</keyword>
<gene>
    <name evidence="3" type="ORF">ACU52_04135</name>
</gene>
<evidence type="ECO:0000313" key="4">
    <source>
        <dbReference type="Proteomes" id="UP000036951"/>
    </source>
</evidence>
<dbReference type="PANTHER" id="PTHR11328">
    <property type="entry name" value="MAJOR FACILITATOR SUPERFAMILY DOMAIN-CONTAINING PROTEIN"/>
    <property type="match status" value="1"/>
</dbReference>
<feature type="transmembrane region" description="Helical" evidence="2">
    <location>
        <begin position="322"/>
        <end position="341"/>
    </location>
</feature>
<dbReference type="CDD" id="cd17332">
    <property type="entry name" value="MFS_MelB_like"/>
    <property type="match status" value="1"/>
</dbReference>
<comment type="caution">
    <text evidence="3">The sequence shown here is derived from an EMBL/GenBank/DDBJ whole genome shotgun (WGS) entry which is preliminary data.</text>
</comment>
<dbReference type="SUPFAM" id="SSF103473">
    <property type="entry name" value="MFS general substrate transporter"/>
    <property type="match status" value="1"/>
</dbReference>
<keyword evidence="3" id="KW-0762">Sugar transport</keyword>
<feature type="transmembrane region" description="Helical" evidence="2">
    <location>
        <begin position="114"/>
        <end position="131"/>
    </location>
</feature>
<dbReference type="InterPro" id="IPR039672">
    <property type="entry name" value="MFS_2"/>
</dbReference>
<dbReference type="RefSeq" id="WP_053397877.1">
    <property type="nucleotide sequence ID" value="NZ_LFQU01000005.1"/>
</dbReference>
<feature type="transmembrane region" description="Helical" evidence="2">
    <location>
        <begin position="239"/>
        <end position="262"/>
    </location>
</feature>
<dbReference type="GO" id="GO:0005886">
    <property type="term" value="C:plasma membrane"/>
    <property type="evidence" value="ECO:0007669"/>
    <property type="project" value="TreeGrafter"/>
</dbReference>
<comment type="similarity">
    <text evidence="1">Belongs to the sodium:galactoside symporter (TC 2.A.2) family.</text>
</comment>
<feature type="transmembrane region" description="Helical" evidence="2">
    <location>
        <begin position="294"/>
        <end position="315"/>
    </location>
</feature>
<dbReference type="GO" id="GO:0006814">
    <property type="term" value="P:sodium ion transport"/>
    <property type="evidence" value="ECO:0007669"/>
    <property type="project" value="InterPro"/>
</dbReference>
<feature type="transmembrane region" description="Helical" evidence="2">
    <location>
        <begin position="436"/>
        <end position="458"/>
    </location>
</feature>
<feature type="transmembrane region" description="Helical" evidence="2">
    <location>
        <begin position="347"/>
        <end position="368"/>
    </location>
</feature>
<reference evidence="3 4" key="1">
    <citation type="submission" date="2015-06" db="EMBL/GenBank/DDBJ databases">
        <title>Prevotella sp. 109, sp. nov., a novel member of the family Prevotellaceae isolated from human faeces.</title>
        <authorList>
            <person name="Shkoporov A.N."/>
            <person name="Chaplin A.V."/>
            <person name="Kafarskaia L.I."/>
            <person name="Efimov B.A."/>
        </authorList>
    </citation>
    <scope>NUCLEOTIDE SEQUENCE [LARGE SCALE GENOMIC DNA]</scope>
    <source>
        <strain evidence="3 4">109</strain>
    </source>
</reference>
<feature type="transmembrane region" description="Helical" evidence="2">
    <location>
        <begin position="86"/>
        <end position="102"/>
    </location>
</feature>
<feature type="transmembrane region" description="Helical" evidence="2">
    <location>
        <begin position="20"/>
        <end position="38"/>
    </location>
</feature>
<evidence type="ECO:0000313" key="3">
    <source>
        <dbReference type="EMBL" id="KOO69072.1"/>
    </source>
</evidence>
<feature type="transmembrane region" description="Helical" evidence="2">
    <location>
        <begin position="389"/>
        <end position="416"/>
    </location>
</feature>
<keyword evidence="4" id="KW-1185">Reference proteome</keyword>
<dbReference type="InterPro" id="IPR036259">
    <property type="entry name" value="MFS_trans_sf"/>
</dbReference>
<feature type="transmembrane region" description="Helical" evidence="2">
    <location>
        <begin position="45"/>
        <end position="66"/>
    </location>
</feature>
<keyword evidence="2" id="KW-0472">Membrane</keyword>
<dbReference type="PANTHER" id="PTHR11328:SF24">
    <property type="entry name" value="MAJOR FACILITATOR SUPERFAMILY (MFS) PROFILE DOMAIN-CONTAINING PROTEIN"/>
    <property type="match status" value="1"/>
</dbReference>
<dbReference type="Pfam" id="PF13347">
    <property type="entry name" value="MFS_2"/>
    <property type="match status" value="2"/>
</dbReference>
<evidence type="ECO:0000256" key="1">
    <source>
        <dbReference type="ARBA" id="ARBA00009617"/>
    </source>
</evidence>
<dbReference type="GO" id="GO:0008643">
    <property type="term" value="P:carbohydrate transport"/>
    <property type="evidence" value="ECO:0007669"/>
    <property type="project" value="InterPro"/>
</dbReference>
<protein>
    <submittedName>
        <fullName evidence="3">Sugar transporter</fullName>
    </submittedName>
</protein>
<dbReference type="GO" id="GO:0015293">
    <property type="term" value="F:symporter activity"/>
    <property type="evidence" value="ECO:0007669"/>
    <property type="project" value="InterPro"/>
</dbReference>
<name>A0A8E1R2E2_9BACT</name>
<proteinExistence type="inferred from homology"/>
<accession>A0A8E1R2E2</accession>
<feature type="transmembrane region" description="Helical" evidence="2">
    <location>
        <begin position="192"/>
        <end position="210"/>
    </location>
</feature>
<dbReference type="EMBL" id="LFQU01000005">
    <property type="protein sequence ID" value="KOO69072.1"/>
    <property type="molecule type" value="Genomic_DNA"/>
</dbReference>
<evidence type="ECO:0000256" key="2">
    <source>
        <dbReference type="SAM" id="Phobius"/>
    </source>
</evidence>
<dbReference type="InterPro" id="IPR001927">
    <property type="entry name" value="Na/Gal_symport"/>
</dbReference>
<dbReference type="Proteomes" id="UP000036951">
    <property type="component" value="Unassembled WGS sequence"/>
</dbReference>